<dbReference type="KEGG" id="tas:TASI_1434"/>
<feature type="region of interest" description="Disordered" evidence="3">
    <location>
        <begin position="1"/>
        <end position="45"/>
    </location>
</feature>
<name>G4QAE2_TAYAM</name>
<dbReference type="AlphaFoldDB" id="G4QAE2"/>
<evidence type="ECO:0000256" key="2">
    <source>
        <dbReference type="ARBA" id="ARBA00022729"/>
    </source>
</evidence>
<organism evidence="5 6">
    <name type="scientific">Taylorella asinigenitalis (strain MCE3)</name>
    <dbReference type="NCBI Taxonomy" id="1008459"/>
    <lineage>
        <taxon>Bacteria</taxon>
        <taxon>Pseudomonadati</taxon>
        <taxon>Pseudomonadota</taxon>
        <taxon>Betaproteobacteria</taxon>
        <taxon>Burkholderiales</taxon>
        <taxon>Alcaligenaceae</taxon>
        <taxon>Taylorella</taxon>
    </lineage>
</organism>
<dbReference type="HOGENOM" id="CLU_048993_0_0_4"/>
<accession>G4QAE2</accession>
<dbReference type="EMBL" id="CP003059">
    <property type="protein sequence ID" value="AEP37173.1"/>
    <property type="molecule type" value="Genomic_DNA"/>
</dbReference>
<evidence type="ECO:0000313" key="6">
    <source>
        <dbReference type="Proteomes" id="UP000009284"/>
    </source>
</evidence>
<reference key="1">
    <citation type="submission" date="2011-09" db="EMBL/GenBank/DDBJ databases">
        <title>Genomic characterization of the Taylorella genus.</title>
        <authorList>
            <person name="Hebert L."/>
            <person name="Moumen B."/>
            <person name="Pons N."/>
            <person name="Duquesne F."/>
            <person name="Breuil M.-F."/>
            <person name="Goux D."/>
            <person name="Batto J.-M."/>
            <person name="Renault P."/>
            <person name="Laugier C."/>
            <person name="Petry S."/>
        </authorList>
    </citation>
    <scope>NUCLEOTIDE SEQUENCE</scope>
    <source>
        <strain>MCE3</strain>
    </source>
</reference>
<dbReference type="Proteomes" id="UP000009284">
    <property type="component" value="Chromosome"/>
</dbReference>
<dbReference type="STRING" id="1008459.TASI_1434"/>
<feature type="compositionally biased region" description="Basic residues" evidence="3">
    <location>
        <begin position="15"/>
        <end position="38"/>
    </location>
</feature>
<reference evidence="5 6" key="2">
    <citation type="journal article" date="2012" name="PLoS ONE">
        <title>Genomic characterization of the taylorella genus.</title>
        <authorList>
            <person name="Hebert L."/>
            <person name="Moumen B."/>
            <person name="Pons N."/>
            <person name="Duquesne F."/>
            <person name="Breuil M.F."/>
            <person name="Goux D."/>
            <person name="Batto J.M."/>
            <person name="Laugier C."/>
            <person name="Renault P."/>
            <person name="Petry S."/>
        </authorList>
    </citation>
    <scope>NUCLEOTIDE SEQUENCE [LARGE SCALE GENOMIC DNA]</scope>
    <source>
        <strain evidence="5 6">MCE3</strain>
    </source>
</reference>
<dbReference type="CDD" id="cd14657">
    <property type="entry name" value="Imelysin_IrpA-like"/>
    <property type="match status" value="1"/>
</dbReference>
<dbReference type="Gene3D" id="1.20.1420.20">
    <property type="entry name" value="M75 peptidase, HXXE motif"/>
    <property type="match status" value="1"/>
</dbReference>
<evidence type="ECO:0000313" key="5">
    <source>
        <dbReference type="EMBL" id="AEP37173.1"/>
    </source>
</evidence>
<proteinExistence type="predicted"/>
<dbReference type="Pfam" id="PF09375">
    <property type="entry name" value="Peptidase_M75"/>
    <property type="match status" value="1"/>
</dbReference>
<dbReference type="InterPro" id="IPR038352">
    <property type="entry name" value="Imelysin_sf"/>
</dbReference>
<comment type="subcellular location">
    <subcellularLocation>
        <location evidence="1">Cell envelope</location>
    </subcellularLocation>
</comment>
<keyword evidence="2" id="KW-0732">Signal</keyword>
<feature type="domain" description="Imelysin-like" evidence="4">
    <location>
        <begin position="66"/>
        <end position="436"/>
    </location>
</feature>
<evidence type="ECO:0000256" key="1">
    <source>
        <dbReference type="ARBA" id="ARBA00004196"/>
    </source>
</evidence>
<dbReference type="InterPro" id="IPR018976">
    <property type="entry name" value="Imelysin-like"/>
</dbReference>
<keyword evidence="6" id="KW-1185">Reference proteome</keyword>
<sequence>MATASTYVLADDHKHDHKHEHKHEHKHDHKHEHKHEHKHDHDKEHKKFDHVHIDEQAALENYANIALKYYSDSLKDAKTHQQALKEFTANPTEETLKAAKDTWLKARESYGLTEALRLSNGPIDAEEGWVAETYGNLESQINAWPLDEFMIDYTIDAKGNRTSGNIIDSTGKFKPTGDDVKEVDITKITPEVLTELNENGGEANVATGWHAIEFLLWGQDQDYNSIVEDKITSGPLTAGQRPLTDYTEDKFKERRKDYLNATAEKLVSDLQTLVDAWSTERDGAKGLYRQALLGQLKGDEASKNIKTDEAIKQILSGLGVFIKSELANERIAVAVLTPSEEDEHSCFADNTHRDIDQNFRGWLDLLKGQTNGKSSGVSFYDSLGKENKAKIDKLIADIQRRISVMNEVADKEMHFDYQILPQNEVHNKNLVSMKNQMRRLGDQMIVVAKSLHIDLTEADVTDAEETKVN</sequence>
<dbReference type="GO" id="GO:0030313">
    <property type="term" value="C:cell envelope"/>
    <property type="evidence" value="ECO:0007669"/>
    <property type="project" value="UniProtKB-SubCell"/>
</dbReference>
<protein>
    <submittedName>
        <fullName evidence="5">High-affinity zinc uptake system protein ZnuA</fullName>
    </submittedName>
</protein>
<gene>
    <name evidence="5" type="ordered locus">TASI_1434</name>
</gene>
<evidence type="ECO:0000259" key="4">
    <source>
        <dbReference type="Pfam" id="PF09375"/>
    </source>
</evidence>
<dbReference type="eggNOG" id="COG3487">
    <property type="taxonomic scope" value="Bacteria"/>
</dbReference>
<evidence type="ECO:0000256" key="3">
    <source>
        <dbReference type="SAM" id="MobiDB-lite"/>
    </source>
</evidence>